<gene>
    <name evidence="1" type="ORF">DXB65_21010</name>
</gene>
<protein>
    <submittedName>
        <fullName evidence="1">DUF3244 domain-containing protein</fullName>
    </submittedName>
</protein>
<accession>A0A3E5B1F8</accession>
<dbReference type="Pfam" id="PF11589">
    <property type="entry name" value="DUF3244"/>
    <property type="match status" value="1"/>
</dbReference>
<dbReference type="Proteomes" id="UP000260983">
    <property type="component" value="Unassembled WGS sequence"/>
</dbReference>
<evidence type="ECO:0000313" key="2">
    <source>
        <dbReference type="Proteomes" id="UP000260983"/>
    </source>
</evidence>
<sequence length="119" mass="13961">MRRLLFILISSLFYMNCLAKEISIQLYKDNADDRIRDKRSLSVEPTATYEGNIIHIYSSIPIESFQITVKDAYNNIIYSTVATSYSEHYIFKLFDLKEGEYTLELTIGEEVFHGYLFYS</sequence>
<organism evidence="1 2">
    <name type="scientific">Bacteroides oleiciplenus</name>
    <dbReference type="NCBI Taxonomy" id="626931"/>
    <lineage>
        <taxon>Bacteria</taxon>
        <taxon>Pseudomonadati</taxon>
        <taxon>Bacteroidota</taxon>
        <taxon>Bacteroidia</taxon>
        <taxon>Bacteroidales</taxon>
        <taxon>Bacteroidaceae</taxon>
        <taxon>Bacteroides</taxon>
    </lineage>
</organism>
<dbReference type="EMBL" id="QSUL01000019">
    <property type="protein sequence ID" value="RGN31390.1"/>
    <property type="molecule type" value="Genomic_DNA"/>
</dbReference>
<dbReference type="AlphaFoldDB" id="A0A3E5B1F8"/>
<evidence type="ECO:0000313" key="1">
    <source>
        <dbReference type="EMBL" id="RGN31390.1"/>
    </source>
</evidence>
<dbReference type="Gene3D" id="2.60.40.3080">
    <property type="match status" value="1"/>
</dbReference>
<name>A0A3E5B1F8_9BACE</name>
<dbReference type="InterPro" id="IPR021638">
    <property type="entry name" value="DUF3244"/>
</dbReference>
<comment type="caution">
    <text evidence="1">The sequence shown here is derived from an EMBL/GenBank/DDBJ whole genome shotgun (WGS) entry which is preliminary data.</text>
</comment>
<dbReference type="RefSeq" id="WP_117725443.1">
    <property type="nucleotide sequence ID" value="NZ_QSUL01000019.1"/>
</dbReference>
<proteinExistence type="predicted"/>
<reference evidence="1 2" key="1">
    <citation type="submission" date="2018-08" db="EMBL/GenBank/DDBJ databases">
        <title>A genome reference for cultivated species of the human gut microbiota.</title>
        <authorList>
            <person name="Zou Y."/>
            <person name="Xue W."/>
            <person name="Luo G."/>
        </authorList>
    </citation>
    <scope>NUCLEOTIDE SEQUENCE [LARGE SCALE GENOMIC DNA]</scope>
    <source>
        <strain evidence="1 2">OM05-15BH</strain>
    </source>
</reference>